<dbReference type="PANTHER" id="PTHR46268:SF6">
    <property type="entry name" value="UNIVERSAL STRESS PROTEIN UP12"/>
    <property type="match status" value="1"/>
</dbReference>
<accession>A0AAE3FUI9</accession>
<dbReference type="InterPro" id="IPR014729">
    <property type="entry name" value="Rossmann-like_a/b/a_fold"/>
</dbReference>
<reference evidence="3" key="2">
    <citation type="submission" date="2022-02" db="EMBL/GenBank/DDBJ databases">
        <authorList>
            <person name="Elcheninov A.G."/>
            <person name="Sorokin D.Y."/>
            <person name="Kublanov I.V."/>
        </authorList>
    </citation>
    <scope>NUCLEOTIDE SEQUENCE</scope>
    <source>
        <strain evidence="3">AArc-St2</strain>
    </source>
</reference>
<dbReference type="InterPro" id="IPR006015">
    <property type="entry name" value="Universal_stress_UspA"/>
</dbReference>
<dbReference type="PRINTS" id="PR01438">
    <property type="entry name" value="UNVRSLSTRESS"/>
</dbReference>
<evidence type="ECO:0000313" key="4">
    <source>
        <dbReference type="Proteomes" id="UP001203207"/>
    </source>
</evidence>
<keyword evidence="4" id="KW-1185">Reference proteome</keyword>
<dbReference type="PANTHER" id="PTHR46268">
    <property type="entry name" value="STRESS RESPONSE PROTEIN NHAX"/>
    <property type="match status" value="1"/>
</dbReference>
<organism evidence="3 4">
    <name type="scientific">Natronocalculus amylovorans</name>
    <dbReference type="NCBI Taxonomy" id="2917812"/>
    <lineage>
        <taxon>Archaea</taxon>
        <taxon>Methanobacteriati</taxon>
        <taxon>Methanobacteriota</taxon>
        <taxon>Stenosarchaea group</taxon>
        <taxon>Halobacteria</taxon>
        <taxon>Halobacteriales</taxon>
        <taxon>Haloferacaceae</taxon>
        <taxon>Natronocalculus</taxon>
    </lineage>
</organism>
<sequence>MYDRILVPTDGSDATEKTVTHALKLAADNDATIHALYVIDKRIVQAGSKKLQSEVRDELNTQGKKAVSAVRSKAEAADVPVETAITSGTPDKEIASYAEANSIDLITIGTHGKTPREKLQSLGSVSERVVDSASCPVLVVK</sequence>
<dbReference type="InterPro" id="IPR006016">
    <property type="entry name" value="UspA"/>
</dbReference>
<reference evidence="3" key="1">
    <citation type="journal article" date="2022" name="Syst. Appl. Microbiol.">
        <title>Natronocalculus amylovorans gen. nov., sp. nov., and Natranaeroarchaeum aerophilus sp. nov., dominant culturable amylolytic natronoarchaea from hypersaline soda lakes in southwestern Siberia.</title>
        <authorList>
            <person name="Sorokin D.Y."/>
            <person name="Elcheninov A.G."/>
            <person name="Khizhniak T.V."/>
            <person name="Koenen M."/>
            <person name="Bale N.J."/>
            <person name="Damste J.S.S."/>
            <person name="Kublanov I.V."/>
        </authorList>
    </citation>
    <scope>NUCLEOTIDE SEQUENCE</scope>
    <source>
        <strain evidence="3">AArc-St2</strain>
    </source>
</reference>
<dbReference type="CDD" id="cd00293">
    <property type="entry name" value="USP-like"/>
    <property type="match status" value="1"/>
</dbReference>
<evidence type="ECO:0000313" key="3">
    <source>
        <dbReference type="EMBL" id="MCL9815619.1"/>
    </source>
</evidence>
<comment type="similarity">
    <text evidence="1">Belongs to the universal stress protein A family.</text>
</comment>
<dbReference type="RefSeq" id="WP_174652845.1">
    <property type="nucleotide sequence ID" value="NZ_JAKRVX010000001.1"/>
</dbReference>
<dbReference type="AlphaFoldDB" id="A0AAE3FUI9"/>
<feature type="domain" description="UspA" evidence="2">
    <location>
        <begin position="1"/>
        <end position="141"/>
    </location>
</feature>
<dbReference type="PIRSF" id="PIRSF006276">
    <property type="entry name" value="UspA"/>
    <property type="match status" value="1"/>
</dbReference>
<proteinExistence type="inferred from homology"/>
<gene>
    <name evidence="3" type="ORF">AArcSt2_01535</name>
</gene>
<evidence type="ECO:0000256" key="1">
    <source>
        <dbReference type="ARBA" id="ARBA00008791"/>
    </source>
</evidence>
<dbReference type="Proteomes" id="UP001203207">
    <property type="component" value="Unassembled WGS sequence"/>
</dbReference>
<comment type="caution">
    <text evidence="3">The sequence shown here is derived from an EMBL/GenBank/DDBJ whole genome shotgun (WGS) entry which is preliminary data.</text>
</comment>
<name>A0AAE3FUI9_9EURY</name>
<dbReference type="SUPFAM" id="SSF52402">
    <property type="entry name" value="Adenine nucleotide alpha hydrolases-like"/>
    <property type="match status" value="1"/>
</dbReference>
<dbReference type="Pfam" id="PF00582">
    <property type="entry name" value="Usp"/>
    <property type="match status" value="1"/>
</dbReference>
<dbReference type="EMBL" id="JAKRVX010000001">
    <property type="protein sequence ID" value="MCL9815619.1"/>
    <property type="molecule type" value="Genomic_DNA"/>
</dbReference>
<dbReference type="Gene3D" id="3.40.50.620">
    <property type="entry name" value="HUPs"/>
    <property type="match status" value="1"/>
</dbReference>
<protein>
    <submittedName>
        <fullName evidence="3">Universal stress protein</fullName>
    </submittedName>
</protein>
<evidence type="ECO:0000259" key="2">
    <source>
        <dbReference type="Pfam" id="PF00582"/>
    </source>
</evidence>